<dbReference type="AlphaFoldDB" id="A0A9P6B0P8"/>
<reference evidence="1" key="1">
    <citation type="journal article" date="2020" name="Nat. Commun.">
        <title>Large-scale genome sequencing of mycorrhizal fungi provides insights into the early evolution of symbiotic traits.</title>
        <authorList>
            <person name="Miyauchi S."/>
            <person name="Kiss E."/>
            <person name="Kuo A."/>
            <person name="Drula E."/>
            <person name="Kohler A."/>
            <person name="Sanchez-Garcia M."/>
            <person name="Morin E."/>
            <person name="Andreopoulos B."/>
            <person name="Barry K.W."/>
            <person name="Bonito G."/>
            <person name="Buee M."/>
            <person name="Carver A."/>
            <person name="Chen C."/>
            <person name="Cichocki N."/>
            <person name="Clum A."/>
            <person name="Culley D."/>
            <person name="Crous P.W."/>
            <person name="Fauchery L."/>
            <person name="Girlanda M."/>
            <person name="Hayes R.D."/>
            <person name="Keri Z."/>
            <person name="LaButti K."/>
            <person name="Lipzen A."/>
            <person name="Lombard V."/>
            <person name="Magnuson J."/>
            <person name="Maillard F."/>
            <person name="Murat C."/>
            <person name="Nolan M."/>
            <person name="Ohm R.A."/>
            <person name="Pangilinan J."/>
            <person name="Pereira M.F."/>
            <person name="Perotto S."/>
            <person name="Peter M."/>
            <person name="Pfister S."/>
            <person name="Riley R."/>
            <person name="Sitrit Y."/>
            <person name="Stielow J.B."/>
            <person name="Szollosi G."/>
            <person name="Zifcakova L."/>
            <person name="Stursova M."/>
            <person name="Spatafora J.W."/>
            <person name="Tedersoo L."/>
            <person name="Vaario L.M."/>
            <person name="Yamada A."/>
            <person name="Yan M."/>
            <person name="Wang P."/>
            <person name="Xu J."/>
            <person name="Bruns T."/>
            <person name="Baldrian P."/>
            <person name="Vilgalys R."/>
            <person name="Dunand C."/>
            <person name="Henrissat B."/>
            <person name="Grigoriev I.V."/>
            <person name="Hibbett D."/>
            <person name="Nagy L.G."/>
            <person name="Martin F.M."/>
        </authorList>
    </citation>
    <scope>NUCLEOTIDE SEQUENCE</scope>
    <source>
        <strain evidence="1">UP504</strain>
    </source>
</reference>
<sequence length="71" mass="8309">MTELARRIEADIQLALNINIRFQAYDVYSMFIPYSREGVDPPGNRLYDHPDKLKLFCPASLLTDEEVRHEL</sequence>
<dbReference type="Proteomes" id="UP000886523">
    <property type="component" value="Unassembled WGS sequence"/>
</dbReference>
<protein>
    <submittedName>
        <fullName evidence="1">Uncharacterized protein</fullName>
    </submittedName>
</protein>
<keyword evidence="2" id="KW-1185">Reference proteome</keyword>
<accession>A0A9P6B0P8</accession>
<dbReference type="EMBL" id="MU128951">
    <property type="protein sequence ID" value="KAF9515322.1"/>
    <property type="molecule type" value="Genomic_DNA"/>
</dbReference>
<name>A0A9P6B0P8_9AGAM</name>
<organism evidence="1 2">
    <name type="scientific">Hydnum rufescens UP504</name>
    <dbReference type="NCBI Taxonomy" id="1448309"/>
    <lineage>
        <taxon>Eukaryota</taxon>
        <taxon>Fungi</taxon>
        <taxon>Dikarya</taxon>
        <taxon>Basidiomycota</taxon>
        <taxon>Agaricomycotina</taxon>
        <taxon>Agaricomycetes</taxon>
        <taxon>Cantharellales</taxon>
        <taxon>Hydnaceae</taxon>
        <taxon>Hydnum</taxon>
    </lineage>
</organism>
<evidence type="ECO:0000313" key="1">
    <source>
        <dbReference type="EMBL" id="KAF9515322.1"/>
    </source>
</evidence>
<proteinExistence type="predicted"/>
<comment type="caution">
    <text evidence="1">The sequence shown here is derived from an EMBL/GenBank/DDBJ whole genome shotgun (WGS) entry which is preliminary data.</text>
</comment>
<evidence type="ECO:0000313" key="2">
    <source>
        <dbReference type="Proteomes" id="UP000886523"/>
    </source>
</evidence>
<gene>
    <name evidence="1" type="ORF">BS47DRAFT_1342017</name>
</gene>